<dbReference type="EMBL" id="CP143423">
    <property type="protein sequence ID" value="WVX49601.1"/>
    <property type="molecule type" value="Genomic_DNA"/>
</dbReference>
<organism evidence="2 3">
    <name type="scientific">Roseobacter fucihabitans</name>
    <dbReference type="NCBI Taxonomy" id="1537242"/>
    <lineage>
        <taxon>Bacteria</taxon>
        <taxon>Pseudomonadati</taxon>
        <taxon>Pseudomonadota</taxon>
        <taxon>Alphaproteobacteria</taxon>
        <taxon>Rhodobacterales</taxon>
        <taxon>Roseobacteraceae</taxon>
        <taxon>Roseobacter</taxon>
    </lineage>
</organism>
<accession>A0ABZ2BW86</accession>
<sequence length="199" mass="21604">MASSVDLGDLVDAIANGVLEAQDHVKRHQIALLHNYFDKNHRPITLKIRVPSMRDDLDEDEMGVPLLSLVGTTRLAIKDLEVSSTLALGDLSSVPIESADGDEKADAAGYPKDDVDANSPKKQISACGLTKRSALNVDMNATKKNPVKSSAELKLTVEAQVKWSGKIGQRAKMYPTTTTGYTNDEETQFFRQVQSYGGA</sequence>
<dbReference type="Proteomes" id="UP001318682">
    <property type="component" value="Chromosome"/>
</dbReference>
<evidence type="ECO:0000313" key="3">
    <source>
        <dbReference type="Proteomes" id="UP001318682"/>
    </source>
</evidence>
<gene>
    <name evidence="2" type="ORF">ROLI_026960</name>
</gene>
<reference evidence="3" key="2">
    <citation type="submission" date="2024-01" db="EMBL/GenBank/DDBJ databases">
        <title>Roseobacter fucihabitans sp. nov., isolated from the brown alga Fucus spiralis.</title>
        <authorList>
            <person name="Hahnke S."/>
            <person name="Berger M."/>
            <person name="Schlingloff A."/>
            <person name="Athale I."/>
            <person name="Neumann-Schaal M."/>
            <person name="Adenaya A."/>
            <person name="Poehlein A."/>
            <person name="Daniel R."/>
            <person name="Pertersen J."/>
            <person name="Brinkhoff T."/>
        </authorList>
    </citation>
    <scope>NUCLEOTIDE SEQUENCE [LARGE SCALE GENOMIC DNA]</scope>
    <source>
        <strain evidence="3">B14</strain>
    </source>
</reference>
<dbReference type="RefSeq" id="WP_187431342.1">
    <property type="nucleotide sequence ID" value="NZ_CP143423.1"/>
</dbReference>
<dbReference type="InterPro" id="IPR024510">
    <property type="entry name" value="DUF2589"/>
</dbReference>
<feature type="compositionally biased region" description="Basic and acidic residues" evidence="1">
    <location>
        <begin position="101"/>
        <end position="115"/>
    </location>
</feature>
<proteinExistence type="predicted"/>
<evidence type="ECO:0000256" key="1">
    <source>
        <dbReference type="SAM" id="MobiDB-lite"/>
    </source>
</evidence>
<evidence type="ECO:0000313" key="2">
    <source>
        <dbReference type="EMBL" id="WVX49601.1"/>
    </source>
</evidence>
<protein>
    <submittedName>
        <fullName evidence="2">Uncharacterized protein</fullName>
    </submittedName>
</protein>
<dbReference type="Pfam" id="PF11655">
    <property type="entry name" value="DUF2589"/>
    <property type="match status" value="1"/>
</dbReference>
<feature type="region of interest" description="Disordered" evidence="1">
    <location>
        <begin position="97"/>
        <end position="123"/>
    </location>
</feature>
<reference evidence="2 3" key="1">
    <citation type="submission" date="2015-07" db="EMBL/GenBank/DDBJ databases">
        <authorList>
            <person name="Voget S."/>
            <person name="Dogs M."/>
            <person name="Brinkhoff T.H."/>
            <person name="Daniel R."/>
        </authorList>
    </citation>
    <scope>NUCLEOTIDE SEQUENCE [LARGE SCALE GENOMIC DNA]</scope>
    <source>
        <strain evidence="2 3">B14</strain>
    </source>
</reference>
<name>A0ABZ2BW86_9RHOB</name>
<keyword evidence="3" id="KW-1185">Reference proteome</keyword>